<name>A0ABR9LC80_9PSEU</name>
<accession>A0ABR9LC80</accession>
<dbReference type="GO" id="GO:0008253">
    <property type="term" value="F:5'-nucleotidase activity"/>
    <property type="evidence" value="ECO:0007669"/>
    <property type="project" value="UniProtKB-EC"/>
</dbReference>
<gene>
    <name evidence="7" type="ORF">H4W30_004843</name>
</gene>
<reference evidence="7 8" key="1">
    <citation type="submission" date="2020-10" db="EMBL/GenBank/DDBJ databases">
        <title>Sequencing the genomes of 1000 actinobacteria strains.</title>
        <authorList>
            <person name="Klenk H.-P."/>
        </authorList>
    </citation>
    <scope>NUCLEOTIDE SEQUENCE [LARGE SCALE GENOMIC DNA]</scope>
    <source>
        <strain evidence="7 8">DSM 46661</strain>
    </source>
</reference>
<dbReference type="SUPFAM" id="SSF64167">
    <property type="entry name" value="SurE-like"/>
    <property type="match status" value="1"/>
</dbReference>
<sequence>MGGVLMRALITNDDGIDSPGLAALARGAVDHGWDVVVAAPSAEASGTSAGLTGAGGEGRVAVERRELPGLPDVPVFAVTAHPGLIALAAAQGSFGDPPEIVLSGVNHGANVGRAILHSGTVGAALTASINGARALAVSLDVGLDPGPRPHWDTAVSVAATLFDKLAGLPAGTVLNLNVPDRAETGPVKRAGLAEFGAVRSHVQNGEDGAFTLTAVTGEGELSPGSDAHLLGQGHATVTPLKSVTEDSALDW</sequence>
<evidence type="ECO:0000256" key="5">
    <source>
        <dbReference type="ARBA" id="ARBA00022801"/>
    </source>
</evidence>
<evidence type="ECO:0000313" key="7">
    <source>
        <dbReference type="EMBL" id="MBE1577783.1"/>
    </source>
</evidence>
<keyword evidence="5 7" id="KW-0378">Hydrolase</keyword>
<dbReference type="Pfam" id="PF01975">
    <property type="entry name" value="SurE"/>
    <property type="match status" value="1"/>
</dbReference>
<dbReference type="InterPro" id="IPR002828">
    <property type="entry name" value="SurE-like_Pase/nucleotidase"/>
</dbReference>
<dbReference type="PANTHER" id="PTHR30457:SF0">
    <property type="entry name" value="PHOSPHATASE, PUTATIVE (AFU_ORTHOLOGUE AFUA_4G01070)-RELATED"/>
    <property type="match status" value="1"/>
</dbReference>
<dbReference type="Proteomes" id="UP000656548">
    <property type="component" value="Unassembled WGS sequence"/>
</dbReference>
<comment type="similarity">
    <text evidence="2">Belongs to the SurE nucleotidase family.</text>
</comment>
<evidence type="ECO:0000256" key="1">
    <source>
        <dbReference type="ARBA" id="ARBA00000815"/>
    </source>
</evidence>
<comment type="caution">
    <text evidence="7">The sequence shown here is derived from an EMBL/GenBank/DDBJ whole genome shotgun (WGS) entry which is preliminary data.</text>
</comment>
<dbReference type="InterPro" id="IPR030048">
    <property type="entry name" value="SurE"/>
</dbReference>
<organism evidence="7 8">
    <name type="scientific">Amycolatopsis roodepoortensis</name>
    <dbReference type="NCBI Taxonomy" id="700274"/>
    <lineage>
        <taxon>Bacteria</taxon>
        <taxon>Bacillati</taxon>
        <taxon>Actinomycetota</taxon>
        <taxon>Actinomycetes</taxon>
        <taxon>Pseudonocardiales</taxon>
        <taxon>Pseudonocardiaceae</taxon>
        <taxon>Amycolatopsis</taxon>
    </lineage>
</organism>
<evidence type="ECO:0000256" key="2">
    <source>
        <dbReference type="ARBA" id="ARBA00011062"/>
    </source>
</evidence>
<dbReference type="InterPro" id="IPR036523">
    <property type="entry name" value="SurE-like_sf"/>
</dbReference>
<protein>
    <recommendedName>
        <fullName evidence="3">5'-nucleotidase</fullName>
        <ecNumber evidence="3">3.1.3.5</ecNumber>
    </recommendedName>
</protein>
<evidence type="ECO:0000259" key="6">
    <source>
        <dbReference type="Pfam" id="PF01975"/>
    </source>
</evidence>
<dbReference type="EC" id="3.1.3.5" evidence="3"/>
<evidence type="ECO:0000256" key="4">
    <source>
        <dbReference type="ARBA" id="ARBA00022723"/>
    </source>
</evidence>
<keyword evidence="8" id="KW-1185">Reference proteome</keyword>
<evidence type="ECO:0000313" key="8">
    <source>
        <dbReference type="Proteomes" id="UP000656548"/>
    </source>
</evidence>
<comment type="catalytic activity">
    <reaction evidence="1">
        <text>a ribonucleoside 5'-phosphate + H2O = a ribonucleoside + phosphate</text>
        <dbReference type="Rhea" id="RHEA:12484"/>
        <dbReference type="ChEBI" id="CHEBI:15377"/>
        <dbReference type="ChEBI" id="CHEBI:18254"/>
        <dbReference type="ChEBI" id="CHEBI:43474"/>
        <dbReference type="ChEBI" id="CHEBI:58043"/>
        <dbReference type="EC" id="3.1.3.5"/>
    </reaction>
</comment>
<dbReference type="PANTHER" id="PTHR30457">
    <property type="entry name" value="5'-NUCLEOTIDASE SURE"/>
    <property type="match status" value="1"/>
</dbReference>
<dbReference type="RefSeq" id="WP_318780659.1">
    <property type="nucleotide sequence ID" value="NZ_JADBEJ010000005.1"/>
</dbReference>
<feature type="domain" description="Survival protein SurE-like phosphatase/nucleotidase" evidence="6">
    <location>
        <begin position="9"/>
        <end position="184"/>
    </location>
</feature>
<proteinExistence type="inferred from homology"/>
<dbReference type="Gene3D" id="3.40.1210.10">
    <property type="entry name" value="Survival protein SurE-like phosphatase/nucleotidase"/>
    <property type="match status" value="1"/>
</dbReference>
<evidence type="ECO:0000256" key="3">
    <source>
        <dbReference type="ARBA" id="ARBA00012643"/>
    </source>
</evidence>
<keyword evidence="4" id="KW-0479">Metal-binding</keyword>
<dbReference type="EMBL" id="JADBEJ010000005">
    <property type="protein sequence ID" value="MBE1577783.1"/>
    <property type="molecule type" value="Genomic_DNA"/>
</dbReference>